<evidence type="ECO:0000313" key="1">
    <source>
        <dbReference type="EMBL" id="KAH3693534.1"/>
    </source>
</evidence>
<dbReference type="Proteomes" id="UP000828390">
    <property type="component" value="Unassembled WGS sequence"/>
</dbReference>
<proteinExistence type="predicted"/>
<dbReference type="EMBL" id="JAIWYP010000016">
    <property type="protein sequence ID" value="KAH3693547.1"/>
    <property type="molecule type" value="Genomic_DNA"/>
</dbReference>
<sequence>MLLTLNPTSVVMLAGENVTTMPGLRIPVPTWHCYNTSNFVGVLEWQSRGF</sequence>
<evidence type="ECO:0000313" key="2">
    <source>
        <dbReference type="EMBL" id="KAH3693547.1"/>
    </source>
</evidence>
<protein>
    <submittedName>
        <fullName evidence="2">Uncharacterized protein</fullName>
    </submittedName>
</protein>
<dbReference type="AlphaFoldDB" id="A0A9D4BFV6"/>
<reference evidence="2" key="1">
    <citation type="journal article" date="2019" name="bioRxiv">
        <title>The Genome of the Zebra Mussel, Dreissena polymorpha: A Resource for Invasive Species Research.</title>
        <authorList>
            <person name="McCartney M.A."/>
            <person name="Auch B."/>
            <person name="Kono T."/>
            <person name="Mallez S."/>
            <person name="Zhang Y."/>
            <person name="Obille A."/>
            <person name="Becker A."/>
            <person name="Abrahante J.E."/>
            <person name="Garbe J."/>
            <person name="Badalamenti J.P."/>
            <person name="Herman A."/>
            <person name="Mangelson H."/>
            <person name="Liachko I."/>
            <person name="Sullivan S."/>
            <person name="Sone E.D."/>
            <person name="Koren S."/>
            <person name="Silverstein K.A.T."/>
            <person name="Beckman K.B."/>
            <person name="Gohl D.M."/>
        </authorList>
    </citation>
    <scope>NUCLEOTIDE SEQUENCE</scope>
    <source>
        <strain evidence="2">Duluth1</strain>
        <tissue evidence="2">Whole animal</tissue>
    </source>
</reference>
<dbReference type="EMBL" id="JAIWYP010000016">
    <property type="protein sequence ID" value="KAH3693534.1"/>
    <property type="molecule type" value="Genomic_DNA"/>
</dbReference>
<keyword evidence="3" id="KW-1185">Reference proteome</keyword>
<accession>A0A9D4BFV6</accession>
<reference evidence="2" key="2">
    <citation type="submission" date="2020-11" db="EMBL/GenBank/DDBJ databases">
        <authorList>
            <person name="McCartney M.A."/>
            <person name="Auch B."/>
            <person name="Kono T."/>
            <person name="Mallez S."/>
            <person name="Becker A."/>
            <person name="Gohl D.M."/>
            <person name="Silverstein K.A.T."/>
            <person name="Koren S."/>
            <person name="Bechman K.B."/>
            <person name="Herman A."/>
            <person name="Abrahante J.E."/>
            <person name="Garbe J."/>
        </authorList>
    </citation>
    <scope>NUCLEOTIDE SEQUENCE</scope>
    <source>
        <strain evidence="2">Duluth1</strain>
        <tissue evidence="2">Whole animal</tissue>
    </source>
</reference>
<comment type="caution">
    <text evidence="2">The sequence shown here is derived from an EMBL/GenBank/DDBJ whole genome shotgun (WGS) entry which is preliminary data.</text>
</comment>
<evidence type="ECO:0000313" key="3">
    <source>
        <dbReference type="Proteomes" id="UP000828390"/>
    </source>
</evidence>
<name>A0A9D4BFV6_DREPO</name>
<gene>
    <name evidence="1" type="ORF">DPMN_080967</name>
    <name evidence="2" type="ORF">DPMN_080980</name>
</gene>
<organism evidence="2 3">
    <name type="scientific">Dreissena polymorpha</name>
    <name type="common">Zebra mussel</name>
    <name type="synonym">Mytilus polymorpha</name>
    <dbReference type="NCBI Taxonomy" id="45954"/>
    <lineage>
        <taxon>Eukaryota</taxon>
        <taxon>Metazoa</taxon>
        <taxon>Spiralia</taxon>
        <taxon>Lophotrochozoa</taxon>
        <taxon>Mollusca</taxon>
        <taxon>Bivalvia</taxon>
        <taxon>Autobranchia</taxon>
        <taxon>Heteroconchia</taxon>
        <taxon>Euheterodonta</taxon>
        <taxon>Imparidentia</taxon>
        <taxon>Neoheterodontei</taxon>
        <taxon>Myida</taxon>
        <taxon>Dreissenoidea</taxon>
        <taxon>Dreissenidae</taxon>
        <taxon>Dreissena</taxon>
    </lineage>
</organism>